<dbReference type="SMART" id="SM00448">
    <property type="entry name" value="REC"/>
    <property type="match status" value="1"/>
</dbReference>
<dbReference type="HOGENOM" id="CLU_454057_0_0_10"/>
<evidence type="ECO:0000313" key="12">
    <source>
        <dbReference type="EMBL" id="ACY48583.1"/>
    </source>
</evidence>
<keyword evidence="8" id="KW-0597">Phosphoprotein</keyword>
<protein>
    <recommendedName>
        <fullName evidence="2">histidine kinase</fullName>
        <ecNumber evidence="2">2.7.13.3</ecNumber>
    </recommendedName>
</protein>
<dbReference type="Gene3D" id="3.40.50.2300">
    <property type="match status" value="1"/>
</dbReference>
<evidence type="ECO:0000256" key="7">
    <source>
        <dbReference type="ARBA" id="ARBA00023012"/>
    </source>
</evidence>
<proteinExistence type="predicted"/>
<feature type="domain" description="Response regulatory" evidence="11">
    <location>
        <begin position="390"/>
        <end position="500"/>
    </location>
</feature>
<dbReference type="SUPFAM" id="SSF47384">
    <property type="entry name" value="Homodimeric domain of signal transducing histidine kinase"/>
    <property type="match status" value="1"/>
</dbReference>
<keyword evidence="6" id="KW-0067">ATP-binding</keyword>
<organism evidence="12 13">
    <name type="scientific">Rhodothermus marinus (strain ATCC 43812 / DSM 4252 / R-10)</name>
    <name type="common">Rhodothermus obamensis</name>
    <dbReference type="NCBI Taxonomy" id="518766"/>
    <lineage>
        <taxon>Bacteria</taxon>
        <taxon>Pseudomonadati</taxon>
        <taxon>Rhodothermota</taxon>
        <taxon>Rhodothermia</taxon>
        <taxon>Rhodothermales</taxon>
        <taxon>Rhodothermaceae</taxon>
        <taxon>Rhodothermus</taxon>
    </lineage>
</organism>
<dbReference type="EMBL" id="CP001807">
    <property type="protein sequence ID" value="ACY48583.1"/>
    <property type="molecule type" value="Genomic_DNA"/>
</dbReference>
<dbReference type="SMART" id="SM00387">
    <property type="entry name" value="HATPase_c"/>
    <property type="match status" value="1"/>
</dbReference>
<keyword evidence="4" id="KW-0547">Nucleotide-binding</keyword>
<keyword evidence="3" id="KW-0808">Transferase</keyword>
<dbReference type="InterPro" id="IPR003594">
    <property type="entry name" value="HATPase_dom"/>
</dbReference>
<reference evidence="12 13" key="1">
    <citation type="journal article" date="2009" name="Stand. Genomic Sci.">
        <title>Complete genome sequence of Rhodothermus marinus type strain (R-10).</title>
        <authorList>
            <person name="Nolan M."/>
            <person name="Tindall B.J."/>
            <person name="Pomrenke H."/>
            <person name="Lapidus A."/>
            <person name="Copeland A."/>
            <person name="Glavina Del Rio T."/>
            <person name="Lucas S."/>
            <person name="Chen F."/>
            <person name="Tice H."/>
            <person name="Cheng J.F."/>
            <person name="Saunders E."/>
            <person name="Han C."/>
            <person name="Bruce D."/>
            <person name="Goodwin L."/>
            <person name="Chain P."/>
            <person name="Pitluck S."/>
            <person name="Ovchinikova G."/>
            <person name="Pati A."/>
            <person name="Ivanova N."/>
            <person name="Mavromatis K."/>
            <person name="Chen A."/>
            <person name="Palaniappan K."/>
            <person name="Land M."/>
            <person name="Hauser L."/>
            <person name="Chang Y.J."/>
            <person name="Jeffries C.D."/>
            <person name="Brettin T."/>
            <person name="Goker M."/>
            <person name="Bristow J."/>
            <person name="Eisen J.A."/>
            <person name="Markowitz V."/>
            <person name="Hugenholtz P."/>
            <person name="Kyrpides N.C."/>
            <person name="Klenk H.P."/>
            <person name="Detter J.C."/>
        </authorList>
    </citation>
    <scope>NUCLEOTIDE SEQUENCE [LARGE SCALE GENOMIC DNA]</scope>
    <source>
        <strain evidence="13">ATCC 43812 / DSM 4252 / R-10</strain>
    </source>
</reference>
<evidence type="ECO:0000256" key="8">
    <source>
        <dbReference type="PROSITE-ProRule" id="PRU00169"/>
    </source>
</evidence>
<evidence type="ECO:0000256" key="2">
    <source>
        <dbReference type="ARBA" id="ARBA00012438"/>
    </source>
</evidence>
<feature type="region of interest" description="Disordered" evidence="9">
    <location>
        <begin position="1"/>
        <end position="23"/>
    </location>
</feature>
<dbReference type="Gene3D" id="1.10.287.130">
    <property type="match status" value="1"/>
</dbReference>
<dbReference type="InterPro" id="IPR036097">
    <property type="entry name" value="HisK_dim/P_sf"/>
</dbReference>
<dbReference type="eggNOG" id="COG4191">
    <property type="taxonomic scope" value="Bacteria"/>
</dbReference>
<dbReference type="CDD" id="cd00156">
    <property type="entry name" value="REC"/>
    <property type="match status" value="1"/>
</dbReference>
<feature type="domain" description="Histidine kinase" evidence="10">
    <location>
        <begin position="154"/>
        <end position="371"/>
    </location>
</feature>
<dbReference type="EC" id="2.7.13.3" evidence="2"/>
<dbReference type="PROSITE" id="PS50109">
    <property type="entry name" value="HIS_KIN"/>
    <property type="match status" value="1"/>
</dbReference>
<dbReference type="AlphaFoldDB" id="D0MJC5"/>
<dbReference type="InterPro" id="IPR036890">
    <property type="entry name" value="HATPase_C_sf"/>
</dbReference>
<feature type="modified residue" description="4-aspartylphosphate" evidence="8">
    <location>
        <position position="439"/>
    </location>
</feature>
<dbReference type="InterPro" id="IPR004358">
    <property type="entry name" value="Sig_transdc_His_kin-like_C"/>
</dbReference>
<keyword evidence="7" id="KW-0902">Two-component regulatory system</keyword>
<evidence type="ECO:0000259" key="10">
    <source>
        <dbReference type="PROSITE" id="PS50109"/>
    </source>
</evidence>
<keyword evidence="5 12" id="KW-0418">Kinase</keyword>
<dbReference type="PANTHER" id="PTHR43065">
    <property type="entry name" value="SENSOR HISTIDINE KINASE"/>
    <property type="match status" value="1"/>
</dbReference>
<evidence type="ECO:0000256" key="3">
    <source>
        <dbReference type="ARBA" id="ARBA00022679"/>
    </source>
</evidence>
<dbReference type="SUPFAM" id="SSF55785">
    <property type="entry name" value="PYP-like sensor domain (PAS domain)"/>
    <property type="match status" value="1"/>
</dbReference>
<evidence type="ECO:0000313" key="13">
    <source>
        <dbReference type="Proteomes" id="UP000002221"/>
    </source>
</evidence>
<dbReference type="Gene3D" id="3.30.450.20">
    <property type="entry name" value="PAS domain"/>
    <property type="match status" value="1"/>
</dbReference>
<dbReference type="PRINTS" id="PR00344">
    <property type="entry name" value="BCTRLSENSOR"/>
</dbReference>
<accession>D0MJC5</accession>
<name>D0MJC5_RHOM4</name>
<dbReference type="eggNOG" id="COG0784">
    <property type="taxonomic scope" value="Bacteria"/>
</dbReference>
<dbReference type="Gene3D" id="3.30.565.10">
    <property type="entry name" value="Histidine kinase-like ATPase, C-terminal domain"/>
    <property type="match status" value="1"/>
</dbReference>
<dbReference type="InterPro" id="IPR001789">
    <property type="entry name" value="Sig_transdc_resp-reg_receiver"/>
</dbReference>
<dbReference type="SUPFAM" id="SSF52172">
    <property type="entry name" value="CheY-like"/>
    <property type="match status" value="1"/>
</dbReference>
<dbReference type="Pfam" id="PF02518">
    <property type="entry name" value="HATPase_c"/>
    <property type="match status" value="1"/>
</dbReference>
<sequence>MPRKGYLVMSSAHPPSQTISSHAPEFTSEPTLFIATLSPEGICYEANPAWEELFGRMAAPWQRLSQEDQLRFRELLAQAAQGQRILHEVLMLQLPGRDEPVPALFNLIPVRLPTHGEEPVALVVTVELLVEPSSLTYSQNQRHRLETLGRMALGIAHDFNNLLMTFLGHLDLLRRSLSPETISEEVTHHLMALEQAARDGAALMRKLQEYVRQEKPTALEAIDLPALLEECLMLTRPYWYNEPRRQGIDIRVETQLEPVPPVRGIASELRQVFTNLILNAVQAMPQGGTLRIATDFDKERGVIVRVSDTGIGMPESVRRRIFEPLFTTKPEGSGMGLAIVAGIVREHEGSIEVESALGEGTTFTLYFPPAEAPEHAPATVQEEAPVPPVRVLLVDDEPGVRNVLTRLLALHGHTVVQAASAAEALAHLEREAFDIVFTDQGMPEVSGVELARQIRARYPQLPIVLITGDTEVRAERGLIDAMLQKPFRLEALAQVIRRLCGRRAS</sequence>
<dbReference type="InterPro" id="IPR035965">
    <property type="entry name" value="PAS-like_dom_sf"/>
</dbReference>
<evidence type="ECO:0000259" key="11">
    <source>
        <dbReference type="PROSITE" id="PS50110"/>
    </source>
</evidence>
<dbReference type="GO" id="GO:0005524">
    <property type="term" value="F:ATP binding"/>
    <property type="evidence" value="ECO:0007669"/>
    <property type="project" value="UniProtKB-KW"/>
</dbReference>
<comment type="catalytic activity">
    <reaction evidence="1">
        <text>ATP + protein L-histidine = ADP + protein N-phospho-L-histidine.</text>
        <dbReference type="EC" id="2.7.13.3"/>
    </reaction>
</comment>
<dbReference type="InterPro" id="IPR011006">
    <property type="entry name" value="CheY-like_superfamily"/>
</dbReference>
<dbReference type="Pfam" id="PF00072">
    <property type="entry name" value="Response_reg"/>
    <property type="match status" value="1"/>
</dbReference>
<evidence type="ECO:0000256" key="9">
    <source>
        <dbReference type="SAM" id="MobiDB-lite"/>
    </source>
</evidence>
<dbReference type="STRING" id="518766.Rmar_1697"/>
<dbReference type="SUPFAM" id="SSF55874">
    <property type="entry name" value="ATPase domain of HSP90 chaperone/DNA topoisomerase II/histidine kinase"/>
    <property type="match status" value="1"/>
</dbReference>
<gene>
    <name evidence="12" type="ordered locus">Rmar_1697</name>
</gene>
<evidence type="ECO:0000256" key="1">
    <source>
        <dbReference type="ARBA" id="ARBA00000085"/>
    </source>
</evidence>
<keyword evidence="13" id="KW-1185">Reference proteome</keyword>
<dbReference type="PANTHER" id="PTHR43065:SF46">
    <property type="entry name" value="C4-DICARBOXYLATE TRANSPORT SENSOR PROTEIN DCTB"/>
    <property type="match status" value="1"/>
</dbReference>
<dbReference type="InterPro" id="IPR005467">
    <property type="entry name" value="His_kinase_dom"/>
</dbReference>
<dbReference type="GO" id="GO:0000155">
    <property type="term" value="F:phosphorelay sensor kinase activity"/>
    <property type="evidence" value="ECO:0007669"/>
    <property type="project" value="InterPro"/>
</dbReference>
<evidence type="ECO:0000256" key="6">
    <source>
        <dbReference type="ARBA" id="ARBA00022840"/>
    </source>
</evidence>
<dbReference type="KEGG" id="rmr:Rmar_1697"/>
<evidence type="ECO:0000256" key="5">
    <source>
        <dbReference type="ARBA" id="ARBA00022777"/>
    </source>
</evidence>
<dbReference type="PROSITE" id="PS50110">
    <property type="entry name" value="RESPONSE_REGULATORY"/>
    <property type="match status" value="1"/>
</dbReference>
<evidence type="ECO:0000256" key="4">
    <source>
        <dbReference type="ARBA" id="ARBA00022741"/>
    </source>
</evidence>
<dbReference type="Proteomes" id="UP000002221">
    <property type="component" value="Chromosome"/>
</dbReference>